<evidence type="ECO:0000313" key="2">
    <source>
        <dbReference type="Proteomes" id="UP000481033"/>
    </source>
</evidence>
<dbReference type="AlphaFoldDB" id="A0A6M0RD47"/>
<keyword evidence="2" id="KW-1185">Reference proteome</keyword>
<comment type="caution">
    <text evidence="1">The sequence shown here is derived from an EMBL/GenBank/DDBJ whole genome shotgun (WGS) entry which is preliminary data.</text>
</comment>
<sequence>MGDLARKRIQNVTGENREQSITEIYQRIDQLSLLEKAALAQYLLNTKDIKVVATSCTAVEEAVKNMDYLELCQTLELIADKVRNLG</sequence>
<dbReference type="Proteomes" id="UP000481033">
    <property type="component" value="Unassembled WGS sequence"/>
</dbReference>
<proteinExistence type="predicted"/>
<accession>A0A6M0RD47</accession>
<protein>
    <submittedName>
        <fullName evidence="1">Uncharacterized protein</fullName>
    </submittedName>
</protein>
<reference evidence="1 2" key="1">
    <citation type="journal article" date="2020" name="Microb. Ecol.">
        <title>Ecogenomics of the Marine Benthic Filamentous Cyanobacterium Adonisia.</title>
        <authorList>
            <person name="Walter J.M."/>
            <person name="Coutinho F.H."/>
            <person name="Leomil L."/>
            <person name="Hargreaves P.I."/>
            <person name="Campeao M.E."/>
            <person name="Vieira V.V."/>
            <person name="Silva B.S."/>
            <person name="Fistarol G.O."/>
            <person name="Salomon P.S."/>
            <person name="Sawabe T."/>
            <person name="Mino S."/>
            <person name="Hosokawa M."/>
            <person name="Miyashita H."/>
            <person name="Maruyama F."/>
            <person name="van Verk M.C."/>
            <person name="Dutilh B.E."/>
            <person name="Thompson C.C."/>
            <person name="Thompson F.L."/>
        </authorList>
    </citation>
    <scope>NUCLEOTIDE SEQUENCE [LARGE SCALE GENOMIC DNA]</scope>
    <source>
        <strain evidence="1 2">CCMR0081</strain>
    </source>
</reference>
<dbReference type="EMBL" id="QXHD01000001">
    <property type="protein sequence ID" value="NEZ54229.1"/>
    <property type="molecule type" value="Genomic_DNA"/>
</dbReference>
<gene>
    <name evidence="1" type="ORF">DXZ20_00605</name>
</gene>
<organism evidence="1 2">
    <name type="scientific">Adonisia turfae CCMR0081</name>
    <dbReference type="NCBI Taxonomy" id="2292702"/>
    <lineage>
        <taxon>Bacteria</taxon>
        <taxon>Bacillati</taxon>
        <taxon>Cyanobacteriota</taxon>
        <taxon>Adonisia</taxon>
        <taxon>Adonisia turfae</taxon>
    </lineage>
</organism>
<dbReference type="RefSeq" id="WP_006513463.1">
    <property type="nucleotide sequence ID" value="NZ_QXHD01000001.1"/>
</dbReference>
<name>A0A6M0RD47_9CYAN</name>
<evidence type="ECO:0000313" key="1">
    <source>
        <dbReference type="EMBL" id="NEZ54229.1"/>
    </source>
</evidence>